<evidence type="ECO:0000313" key="1">
    <source>
        <dbReference type="EMBL" id="KIM53856.1"/>
    </source>
</evidence>
<reference evidence="2" key="2">
    <citation type="submission" date="2015-01" db="EMBL/GenBank/DDBJ databases">
        <title>Evolutionary Origins and Diversification of the Mycorrhizal Mutualists.</title>
        <authorList>
            <consortium name="DOE Joint Genome Institute"/>
            <consortium name="Mycorrhizal Genomics Consortium"/>
            <person name="Kohler A."/>
            <person name="Kuo A."/>
            <person name="Nagy L.G."/>
            <person name="Floudas D."/>
            <person name="Copeland A."/>
            <person name="Barry K.W."/>
            <person name="Cichocki N."/>
            <person name="Veneault-Fourrey C."/>
            <person name="LaButti K."/>
            <person name="Lindquist E.A."/>
            <person name="Lipzen A."/>
            <person name="Lundell T."/>
            <person name="Morin E."/>
            <person name="Murat C."/>
            <person name="Riley R."/>
            <person name="Ohm R."/>
            <person name="Sun H."/>
            <person name="Tunlid A."/>
            <person name="Henrissat B."/>
            <person name="Grigoriev I.V."/>
            <person name="Hibbett D.S."/>
            <person name="Martin F."/>
        </authorList>
    </citation>
    <scope>NUCLEOTIDE SEQUENCE [LARGE SCALE GENOMIC DNA]</scope>
    <source>
        <strain evidence="2">Foug A</strain>
    </source>
</reference>
<dbReference type="Proteomes" id="UP000053989">
    <property type="component" value="Unassembled WGS sequence"/>
</dbReference>
<name>A0A0C3DCN2_9AGAM</name>
<dbReference type="EMBL" id="KN822169">
    <property type="protein sequence ID" value="KIM53856.1"/>
    <property type="molecule type" value="Genomic_DNA"/>
</dbReference>
<proteinExistence type="predicted"/>
<keyword evidence="2" id="KW-1185">Reference proteome</keyword>
<accession>A0A0C3DCN2</accession>
<reference evidence="1 2" key="1">
    <citation type="submission" date="2014-04" db="EMBL/GenBank/DDBJ databases">
        <authorList>
            <consortium name="DOE Joint Genome Institute"/>
            <person name="Kuo A."/>
            <person name="Kohler A."/>
            <person name="Nagy L.G."/>
            <person name="Floudas D."/>
            <person name="Copeland A."/>
            <person name="Barry K.W."/>
            <person name="Cichocki N."/>
            <person name="Veneault-Fourrey C."/>
            <person name="LaButti K."/>
            <person name="Lindquist E.A."/>
            <person name="Lipzen A."/>
            <person name="Lundell T."/>
            <person name="Morin E."/>
            <person name="Murat C."/>
            <person name="Sun H."/>
            <person name="Tunlid A."/>
            <person name="Henrissat B."/>
            <person name="Grigoriev I.V."/>
            <person name="Hibbett D.S."/>
            <person name="Martin F."/>
            <person name="Nordberg H.P."/>
            <person name="Cantor M.N."/>
            <person name="Hua S.X."/>
        </authorList>
    </citation>
    <scope>NUCLEOTIDE SEQUENCE [LARGE SCALE GENOMIC DNA]</scope>
    <source>
        <strain evidence="1 2">Foug A</strain>
    </source>
</reference>
<dbReference type="AlphaFoldDB" id="A0A0C3DCN2"/>
<sequence>MLYRTKQSYTRAYLNTYEEGPRSAHIRIARSGSIEPDAIIFWLGCVYQHNVNFGKVKQQTMHHLL</sequence>
<organism evidence="1 2">
    <name type="scientific">Scleroderma citrinum Foug A</name>
    <dbReference type="NCBI Taxonomy" id="1036808"/>
    <lineage>
        <taxon>Eukaryota</taxon>
        <taxon>Fungi</taxon>
        <taxon>Dikarya</taxon>
        <taxon>Basidiomycota</taxon>
        <taxon>Agaricomycotina</taxon>
        <taxon>Agaricomycetes</taxon>
        <taxon>Agaricomycetidae</taxon>
        <taxon>Boletales</taxon>
        <taxon>Sclerodermatineae</taxon>
        <taxon>Sclerodermataceae</taxon>
        <taxon>Scleroderma</taxon>
    </lineage>
</organism>
<dbReference type="HOGENOM" id="CLU_2851023_0_0_1"/>
<evidence type="ECO:0000313" key="2">
    <source>
        <dbReference type="Proteomes" id="UP000053989"/>
    </source>
</evidence>
<gene>
    <name evidence="1" type="ORF">SCLCIDRAFT_1222488</name>
</gene>
<protein>
    <submittedName>
        <fullName evidence="1">Uncharacterized protein</fullName>
    </submittedName>
</protein>
<dbReference type="InParanoid" id="A0A0C3DCN2"/>